<dbReference type="GO" id="GO:0000725">
    <property type="term" value="P:recombinational repair"/>
    <property type="evidence" value="ECO:0007669"/>
    <property type="project" value="TreeGrafter"/>
</dbReference>
<dbReference type="InterPro" id="IPR027417">
    <property type="entry name" value="P-loop_NTPase"/>
</dbReference>
<gene>
    <name evidence="1" type="ORF">CTOB1V02_LOCUS13332</name>
</gene>
<dbReference type="Gene3D" id="3.40.50.300">
    <property type="entry name" value="P-loop containing nucleotide triphosphate hydrolases"/>
    <property type="match status" value="1"/>
</dbReference>
<evidence type="ECO:0000313" key="1">
    <source>
        <dbReference type="EMBL" id="CAD7235517.1"/>
    </source>
</evidence>
<sequence length="321" mass="34990">MRASRLSTNLHDNCLIYTETNTQQLISELSKQEVDLLIIDSIQTLYSDQVEAAAGSISQIRQCAYELIQYAKANELATILIGHINKEGQIAGPKILEHMVDVVLQFEGDRNHMYRLLRSQKNRYGPSSELGIFEMGNAGLIEVDKPQFVLMNSEGPAMSGNAVGIMQEGARPMSIEVQALVSSAVYGTPQRAATGFDSRRLNMLLAVLEKRVGFPLASKDVFLNMTGGLRVDDTAIDLAVVAAILSSATDIPLSKDLVLCAEIGLSGELRPVAQIDKRINEASKLGYKTIVVAKESKTISSSSINVVCLEKVEALRDFLFA</sequence>
<organism evidence="1">
    <name type="scientific">Cyprideis torosa</name>
    <dbReference type="NCBI Taxonomy" id="163714"/>
    <lineage>
        <taxon>Eukaryota</taxon>
        <taxon>Metazoa</taxon>
        <taxon>Ecdysozoa</taxon>
        <taxon>Arthropoda</taxon>
        <taxon>Crustacea</taxon>
        <taxon>Oligostraca</taxon>
        <taxon>Ostracoda</taxon>
        <taxon>Podocopa</taxon>
        <taxon>Podocopida</taxon>
        <taxon>Cytherocopina</taxon>
        <taxon>Cytheroidea</taxon>
        <taxon>Cytherideidae</taxon>
        <taxon>Cyprideis</taxon>
    </lineage>
</organism>
<dbReference type="GO" id="GO:0005524">
    <property type="term" value="F:ATP binding"/>
    <property type="evidence" value="ECO:0007669"/>
    <property type="project" value="InterPro"/>
</dbReference>
<dbReference type="SUPFAM" id="SSF52540">
    <property type="entry name" value="P-loop containing nucleoside triphosphate hydrolases"/>
    <property type="match status" value="1"/>
</dbReference>
<name>A0A7R8WW08_9CRUS</name>
<dbReference type="PANTHER" id="PTHR32472:SF10">
    <property type="entry name" value="DNA REPAIR PROTEIN RADA-LIKE PROTEIN"/>
    <property type="match status" value="1"/>
</dbReference>
<dbReference type="InterPro" id="IPR014721">
    <property type="entry name" value="Ribsml_uS5_D2-typ_fold_subgr"/>
</dbReference>
<dbReference type="Pfam" id="PF13541">
    <property type="entry name" value="ChlI"/>
    <property type="match status" value="1"/>
</dbReference>
<dbReference type="GO" id="GO:0140664">
    <property type="term" value="F:ATP-dependent DNA damage sensor activity"/>
    <property type="evidence" value="ECO:0007669"/>
    <property type="project" value="InterPro"/>
</dbReference>
<dbReference type="SUPFAM" id="SSF54211">
    <property type="entry name" value="Ribosomal protein S5 domain 2-like"/>
    <property type="match status" value="1"/>
</dbReference>
<dbReference type="OrthoDB" id="41505at2759"/>
<dbReference type="PROSITE" id="PS50162">
    <property type="entry name" value="RECA_2"/>
    <property type="match status" value="1"/>
</dbReference>
<protein>
    <submittedName>
        <fullName evidence="1">Uncharacterized protein</fullName>
    </submittedName>
</protein>
<dbReference type="PRINTS" id="PR01874">
    <property type="entry name" value="DNAREPAIRADA"/>
</dbReference>
<dbReference type="GO" id="GO:0005829">
    <property type="term" value="C:cytosol"/>
    <property type="evidence" value="ECO:0007669"/>
    <property type="project" value="TreeGrafter"/>
</dbReference>
<dbReference type="PANTHER" id="PTHR32472">
    <property type="entry name" value="DNA REPAIR PROTEIN RADA"/>
    <property type="match status" value="1"/>
</dbReference>
<dbReference type="EMBL" id="OB673225">
    <property type="protein sequence ID" value="CAD7235517.1"/>
    <property type="molecule type" value="Genomic_DNA"/>
</dbReference>
<dbReference type="GO" id="GO:0003677">
    <property type="term" value="F:DNA binding"/>
    <property type="evidence" value="ECO:0007669"/>
    <property type="project" value="InterPro"/>
</dbReference>
<reference evidence="1" key="1">
    <citation type="submission" date="2020-11" db="EMBL/GenBank/DDBJ databases">
        <authorList>
            <person name="Tran Van P."/>
        </authorList>
    </citation>
    <scope>NUCLEOTIDE SEQUENCE</scope>
</reference>
<accession>A0A7R8WW08</accession>
<dbReference type="InterPro" id="IPR020568">
    <property type="entry name" value="Ribosomal_Su5_D2-typ_SF"/>
</dbReference>
<proteinExistence type="predicted"/>
<dbReference type="AlphaFoldDB" id="A0A7R8WW08"/>
<dbReference type="Gene3D" id="3.30.230.10">
    <property type="match status" value="1"/>
</dbReference>
<dbReference type="InterPro" id="IPR020588">
    <property type="entry name" value="RecA_ATP-bd"/>
</dbReference>